<dbReference type="Pfam" id="PF12937">
    <property type="entry name" value="F-box-like"/>
    <property type="match status" value="1"/>
</dbReference>
<dbReference type="OrthoDB" id="3039677at2759"/>
<comment type="caution">
    <text evidence="2">The sequence shown here is derived from an EMBL/GenBank/DDBJ whole genome shotgun (WGS) entry which is preliminary data.</text>
</comment>
<evidence type="ECO:0000313" key="2">
    <source>
        <dbReference type="EMBL" id="KAF7288140.1"/>
    </source>
</evidence>
<evidence type="ECO:0000313" key="3">
    <source>
        <dbReference type="Proteomes" id="UP000613580"/>
    </source>
</evidence>
<dbReference type="InterPro" id="IPR001810">
    <property type="entry name" value="F-box_dom"/>
</dbReference>
<organism evidence="2 3">
    <name type="scientific">Mycena chlorophos</name>
    <name type="common">Agaric fungus</name>
    <name type="synonym">Agaricus chlorophos</name>
    <dbReference type="NCBI Taxonomy" id="658473"/>
    <lineage>
        <taxon>Eukaryota</taxon>
        <taxon>Fungi</taxon>
        <taxon>Dikarya</taxon>
        <taxon>Basidiomycota</taxon>
        <taxon>Agaricomycotina</taxon>
        <taxon>Agaricomycetes</taxon>
        <taxon>Agaricomycetidae</taxon>
        <taxon>Agaricales</taxon>
        <taxon>Marasmiineae</taxon>
        <taxon>Mycenaceae</taxon>
        <taxon>Mycena</taxon>
    </lineage>
</organism>
<evidence type="ECO:0000259" key="1">
    <source>
        <dbReference type="Pfam" id="PF12937"/>
    </source>
</evidence>
<keyword evidence="3" id="KW-1185">Reference proteome</keyword>
<sequence length="798" mass="89989">MRKLLRHALRLVEIIQMASLREITHELTLKYRDEYEKWFGDLMELFPDENVTPTFHQGGHIGINLEKLGPAHSRGAQFYERFIYLIHQVKTNSKPNGQMDGTFLRSLARQANLLALLEHDETVRAVASQAVDAFTKAAEYEQQRDAGHALAASYGLGILFAGSKPVVGLIDPLHNHLVYEYHTQKKKVAAMDVDSEPSYEARRVDKIRIDYTQYSRRGLGARDGDSNIVFDDGAGIQLGVIQDIIQRPDAIGNRGWCTYLIVRRFSRLAEALDMFQQYAKKERVPLEITGWLCREEPNVDKFVIEPSHLKGHFARKPHKKVVAGVSRAFTHVRPLVKGDPTLNRVAIGRSRRRMDTLYHVGNLLSCIHDLLDDPDKPSGDSILPNEIWVEIFQIYSDAGRNEFTPLRAVSSHWNHLISTTSSLWSTVRYAQLPLDEYEDAAMRATFDGIMATSAPFNVVMESSVELEESTEALVHLWTMANQWTSISGFSWLDFVEASPHMQLAIPLDRLVAVDIAADYCVEEDDSLEIFANAPALVNASLRIPLHKIILPWGQLTSLHLSELFVSQCVKIITETSLVSDLTLTKLLYSSAISALESDVSVLTCASVRSLAWDLTANANSEVVDSFRFPRLEVFAVTGHSQHIIVSPTSTRTSALELELTDVMNRDMFVPWTTLTTLELHQVDNAEDVITVGSRLVSIETLRVHCSSLSPWNISWDILAPLASPDLFPALLELEFDDRYCCADFEAAIIYFLEERAGKAMQNFVFKCSRLGLKREALLWEKMQSCRGSCRVLLHTYDV</sequence>
<protein>
    <recommendedName>
        <fullName evidence="1">F-box domain-containing protein</fullName>
    </recommendedName>
</protein>
<dbReference type="Proteomes" id="UP000613580">
    <property type="component" value="Unassembled WGS sequence"/>
</dbReference>
<reference evidence="2" key="1">
    <citation type="submission" date="2020-05" db="EMBL/GenBank/DDBJ databases">
        <title>Mycena genomes resolve the evolution of fungal bioluminescence.</title>
        <authorList>
            <person name="Tsai I.J."/>
        </authorList>
    </citation>
    <scope>NUCLEOTIDE SEQUENCE</scope>
    <source>
        <strain evidence="2">110903Hualien_Pintung</strain>
    </source>
</reference>
<proteinExistence type="predicted"/>
<feature type="domain" description="F-box" evidence="1">
    <location>
        <begin position="382"/>
        <end position="427"/>
    </location>
</feature>
<accession>A0A8H6RUM0</accession>
<dbReference type="AlphaFoldDB" id="A0A8H6RUM0"/>
<dbReference type="EMBL" id="JACAZE010000051">
    <property type="protein sequence ID" value="KAF7288140.1"/>
    <property type="molecule type" value="Genomic_DNA"/>
</dbReference>
<name>A0A8H6RUM0_MYCCL</name>
<gene>
    <name evidence="2" type="ORF">HMN09_01424100</name>
</gene>